<comment type="caution">
    <text evidence="2">The sequence shown here is derived from an EMBL/GenBank/DDBJ whole genome shotgun (WGS) entry which is preliminary data.</text>
</comment>
<feature type="compositionally biased region" description="Basic residues" evidence="1">
    <location>
        <begin position="375"/>
        <end position="387"/>
    </location>
</feature>
<feature type="compositionally biased region" description="Basic residues" evidence="1">
    <location>
        <begin position="466"/>
        <end position="479"/>
    </location>
</feature>
<organism evidence="2 3">
    <name type="scientific">Chaetoceros tenuissimus</name>
    <dbReference type="NCBI Taxonomy" id="426638"/>
    <lineage>
        <taxon>Eukaryota</taxon>
        <taxon>Sar</taxon>
        <taxon>Stramenopiles</taxon>
        <taxon>Ochrophyta</taxon>
        <taxon>Bacillariophyta</taxon>
        <taxon>Coscinodiscophyceae</taxon>
        <taxon>Chaetocerotophycidae</taxon>
        <taxon>Chaetocerotales</taxon>
        <taxon>Chaetocerotaceae</taxon>
        <taxon>Chaetoceros</taxon>
    </lineage>
</organism>
<feature type="region of interest" description="Disordered" evidence="1">
    <location>
        <begin position="463"/>
        <end position="490"/>
    </location>
</feature>
<keyword evidence="3" id="KW-1185">Reference proteome</keyword>
<sequence>MTAIHESVDSTRCITPTLLKEYNTADSIQHEEDRETPTSFSDDEDDIPHLMRPNSGEFYNEDEYNHQDDDPYGESEYCIPLPYVVEQPSPVSSISGYTRGDRSISSGGVLHQASDDGSNNADTQKSSKSKRSRRYKKEASSNRSSTSRNDEDQALTKMSPSMRDEASPLRLAPRFESGTAPLNPYSQSQSPTMDDQSNSKRMSPLPPLLSKEQKYHRRYPSSGSSNKGRESPYTVSSKPPPSPISSGKPNGFSRGISNSSRIPPMPINYSPVNMSRRTVGLSPRNPRVGGKHRRVVSFPDEVFANASSPNRLQPYHDFSLECDDPALFPMVENALTRPDGRVGIVSDVDPELARPRPQHALEHLNRANSSPNRSRNMKKKYRHRRVRSAGTSSNLRNGSHRNSDLSSEDNYHNFPLMPKSLTEDSTRKQRQETTTKLHEKKEEKFEKKKTGVVVGSEKITLSYPTKKSKSKSPLKKVRNQFKNGNTCIIQ</sequence>
<proteinExistence type="predicted"/>
<feature type="compositionally biased region" description="Basic and acidic residues" evidence="1">
    <location>
        <begin position="421"/>
        <end position="449"/>
    </location>
</feature>
<feature type="compositionally biased region" description="Polar residues" evidence="1">
    <location>
        <begin position="184"/>
        <end position="201"/>
    </location>
</feature>
<dbReference type="AlphaFoldDB" id="A0AAD3D1F7"/>
<feature type="region of interest" description="Disordered" evidence="1">
    <location>
        <begin position="353"/>
        <end position="451"/>
    </location>
</feature>
<gene>
    <name evidence="2" type="ORF">CTEN210_11236</name>
</gene>
<reference evidence="2 3" key="1">
    <citation type="journal article" date="2021" name="Sci. Rep.">
        <title>The genome of the diatom Chaetoceros tenuissimus carries an ancient integrated fragment of an extant virus.</title>
        <authorList>
            <person name="Hongo Y."/>
            <person name="Kimura K."/>
            <person name="Takaki Y."/>
            <person name="Yoshida Y."/>
            <person name="Baba S."/>
            <person name="Kobayashi G."/>
            <person name="Nagasaki K."/>
            <person name="Hano T."/>
            <person name="Tomaru Y."/>
        </authorList>
    </citation>
    <scope>NUCLEOTIDE SEQUENCE [LARGE SCALE GENOMIC DNA]</scope>
    <source>
        <strain evidence="2 3">NIES-3715</strain>
    </source>
</reference>
<accession>A0AAD3D1F7</accession>
<feature type="compositionally biased region" description="Basic residues" evidence="1">
    <location>
        <begin position="127"/>
        <end position="136"/>
    </location>
</feature>
<evidence type="ECO:0000256" key="1">
    <source>
        <dbReference type="SAM" id="MobiDB-lite"/>
    </source>
</evidence>
<evidence type="ECO:0000313" key="3">
    <source>
        <dbReference type="Proteomes" id="UP001054902"/>
    </source>
</evidence>
<feature type="compositionally biased region" description="Polar residues" evidence="1">
    <location>
        <begin position="480"/>
        <end position="490"/>
    </location>
</feature>
<feature type="compositionally biased region" description="Basic and acidic residues" evidence="1">
    <location>
        <begin position="353"/>
        <end position="365"/>
    </location>
</feature>
<protein>
    <submittedName>
        <fullName evidence="2">Uncharacterized protein</fullName>
    </submittedName>
</protein>
<dbReference type="EMBL" id="BLLK01000047">
    <property type="protein sequence ID" value="GFH54760.1"/>
    <property type="molecule type" value="Genomic_DNA"/>
</dbReference>
<evidence type="ECO:0000313" key="2">
    <source>
        <dbReference type="EMBL" id="GFH54760.1"/>
    </source>
</evidence>
<feature type="region of interest" description="Disordered" evidence="1">
    <location>
        <begin position="22"/>
        <end position="291"/>
    </location>
</feature>
<feature type="compositionally biased region" description="Polar residues" evidence="1">
    <location>
        <begin position="115"/>
        <end position="124"/>
    </location>
</feature>
<name>A0AAD3D1F7_9STRA</name>
<dbReference type="Proteomes" id="UP001054902">
    <property type="component" value="Unassembled WGS sequence"/>
</dbReference>